<name>A0AAV2BND0_9ARAC</name>
<keyword evidence="2" id="KW-0472">Membrane</keyword>
<dbReference type="GO" id="GO:0008270">
    <property type="term" value="F:zinc ion binding"/>
    <property type="evidence" value="ECO:0007669"/>
    <property type="project" value="InterPro"/>
</dbReference>
<gene>
    <name evidence="5" type="ORF">LARSCL_LOCUS20189</name>
</gene>
<dbReference type="SMART" id="SM00644">
    <property type="entry name" value="Ami_2"/>
    <property type="match status" value="1"/>
</dbReference>
<comment type="similarity">
    <text evidence="1">Belongs to the N-acetylmuramoyl-L-alanine amidase 2 family.</text>
</comment>
<dbReference type="InterPro" id="IPR036505">
    <property type="entry name" value="Amidase/PGRP_sf"/>
</dbReference>
<dbReference type="InterPro" id="IPR015510">
    <property type="entry name" value="PGRP"/>
</dbReference>
<dbReference type="CDD" id="cd06583">
    <property type="entry name" value="PGRP"/>
    <property type="match status" value="1"/>
</dbReference>
<dbReference type="SUPFAM" id="SSF55846">
    <property type="entry name" value="N-acetylmuramoyl-L-alanine amidase-like"/>
    <property type="match status" value="1"/>
</dbReference>
<dbReference type="AlphaFoldDB" id="A0AAV2BND0"/>
<dbReference type="PANTHER" id="PTHR11022">
    <property type="entry name" value="PEPTIDOGLYCAN RECOGNITION PROTEIN"/>
    <property type="match status" value="1"/>
</dbReference>
<comment type="caution">
    <text evidence="5">The sequence shown here is derived from an EMBL/GenBank/DDBJ whole genome shotgun (WGS) entry which is preliminary data.</text>
</comment>
<dbReference type="PANTHER" id="PTHR11022:SF41">
    <property type="entry name" value="PEPTIDOGLYCAN-RECOGNITION PROTEIN LC-RELATED"/>
    <property type="match status" value="1"/>
</dbReference>
<feature type="transmembrane region" description="Helical" evidence="2">
    <location>
        <begin position="6"/>
        <end position="26"/>
    </location>
</feature>
<dbReference type="Pfam" id="PF01510">
    <property type="entry name" value="Amidase_2"/>
    <property type="match status" value="1"/>
</dbReference>
<evidence type="ECO:0000259" key="3">
    <source>
        <dbReference type="SMART" id="SM00644"/>
    </source>
</evidence>
<feature type="domain" description="N-acetylmuramoyl-L-alanine amidase" evidence="3">
    <location>
        <begin position="53"/>
        <end position="187"/>
    </location>
</feature>
<dbReference type="Proteomes" id="UP001497382">
    <property type="component" value="Unassembled WGS sequence"/>
</dbReference>
<dbReference type="InterPro" id="IPR006619">
    <property type="entry name" value="PGRP_domain_met/bac"/>
</dbReference>
<dbReference type="GO" id="GO:0008745">
    <property type="term" value="F:N-acetylmuramoyl-L-alanine amidase activity"/>
    <property type="evidence" value="ECO:0007669"/>
    <property type="project" value="InterPro"/>
</dbReference>
<proteinExistence type="inferred from homology"/>
<sequence>MKVPQVVSLIWFMAFSYFKTICSCYLPYTRNSASACDGLDPYMMDRSQWRAKDPSGGASCFSGPVDLVILHHTGTPPCTTTKSCCKAMRRIQDEHMNEKKWVDIGYHFAIGGDGLIYEGRPWYKMGAHTKHHNKRSIGIAFLGDYDKDCPNPSMLDLIPKLVYCGVEKVSNSENSYFSFVKISIKKSE</sequence>
<dbReference type="InterPro" id="IPR002502">
    <property type="entry name" value="Amidase_domain"/>
</dbReference>
<evidence type="ECO:0000256" key="1">
    <source>
        <dbReference type="ARBA" id="ARBA00007553"/>
    </source>
</evidence>
<feature type="domain" description="Peptidoglycan recognition protein family" evidence="4">
    <location>
        <begin position="41"/>
        <end position="181"/>
    </location>
</feature>
<organism evidence="5 6">
    <name type="scientific">Larinioides sclopetarius</name>
    <dbReference type="NCBI Taxonomy" id="280406"/>
    <lineage>
        <taxon>Eukaryota</taxon>
        <taxon>Metazoa</taxon>
        <taxon>Ecdysozoa</taxon>
        <taxon>Arthropoda</taxon>
        <taxon>Chelicerata</taxon>
        <taxon>Arachnida</taxon>
        <taxon>Araneae</taxon>
        <taxon>Araneomorphae</taxon>
        <taxon>Entelegynae</taxon>
        <taxon>Araneoidea</taxon>
        <taxon>Araneidae</taxon>
        <taxon>Larinioides</taxon>
    </lineage>
</organism>
<keyword evidence="2" id="KW-1133">Transmembrane helix</keyword>
<dbReference type="Gene3D" id="3.40.80.10">
    <property type="entry name" value="Peptidoglycan recognition protein-like"/>
    <property type="match status" value="1"/>
</dbReference>
<dbReference type="EMBL" id="CAXIEN010000418">
    <property type="protein sequence ID" value="CAL1297225.1"/>
    <property type="molecule type" value="Genomic_DNA"/>
</dbReference>
<evidence type="ECO:0000313" key="6">
    <source>
        <dbReference type="Proteomes" id="UP001497382"/>
    </source>
</evidence>
<evidence type="ECO:0008006" key="7">
    <source>
        <dbReference type="Google" id="ProtNLM"/>
    </source>
</evidence>
<evidence type="ECO:0000259" key="4">
    <source>
        <dbReference type="SMART" id="SM00701"/>
    </source>
</evidence>
<accession>A0AAV2BND0</accession>
<reference evidence="5 6" key="1">
    <citation type="submission" date="2024-04" db="EMBL/GenBank/DDBJ databases">
        <authorList>
            <person name="Rising A."/>
            <person name="Reimegard J."/>
            <person name="Sonavane S."/>
            <person name="Akerstrom W."/>
            <person name="Nylinder S."/>
            <person name="Hedman E."/>
            <person name="Kallberg Y."/>
        </authorList>
    </citation>
    <scope>NUCLEOTIDE SEQUENCE [LARGE SCALE GENOMIC DNA]</scope>
</reference>
<dbReference type="GO" id="GO:0009253">
    <property type="term" value="P:peptidoglycan catabolic process"/>
    <property type="evidence" value="ECO:0007669"/>
    <property type="project" value="InterPro"/>
</dbReference>
<keyword evidence="6" id="KW-1185">Reference proteome</keyword>
<evidence type="ECO:0000256" key="2">
    <source>
        <dbReference type="SAM" id="Phobius"/>
    </source>
</evidence>
<protein>
    <recommendedName>
        <fullName evidence="7">Peptidoglycan-recognition protein</fullName>
    </recommendedName>
</protein>
<evidence type="ECO:0000313" key="5">
    <source>
        <dbReference type="EMBL" id="CAL1297225.1"/>
    </source>
</evidence>
<keyword evidence="2" id="KW-0812">Transmembrane</keyword>
<dbReference type="SMART" id="SM00701">
    <property type="entry name" value="PGRP"/>
    <property type="match status" value="1"/>
</dbReference>